<dbReference type="EMBL" id="VIVR01000001">
    <property type="protein sequence ID" value="TWE15936.1"/>
    <property type="molecule type" value="Genomic_DNA"/>
</dbReference>
<accession>A0A561EJZ2</accession>
<reference evidence="1 2" key="1">
    <citation type="submission" date="2019-06" db="EMBL/GenBank/DDBJ databases">
        <title>Sequencing the genomes of 1000 actinobacteria strains.</title>
        <authorList>
            <person name="Klenk H.-P."/>
        </authorList>
    </citation>
    <scope>NUCLEOTIDE SEQUENCE [LARGE SCALE GENOMIC DNA]</scope>
    <source>
        <strain evidence="1 2">DSM 41649</strain>
    </source>
</reference>
<organism evidence="1 2">
    <name type="scientific">Kitasatospora atroaurantiaca</name>
    <dbReference type="NCBI Taxonomy" id="285545"/>
    <lineage>
        <taxon>Bacteria</taxon>
        <taxon>Bacillati</taxon>
        <taxon>Actinomycetota</taxon>
        <taxon>Actinomycetes</taxon>
        <taxon>Kitasatosporales</taxon>
        <taxon>Streptomycetaceae</taxon>
        <taxon>Kitasatospora</taxon>
    </lineage>
</organism>
<keyword evidence="2" id="KW-1185">Reference proteome</keyword>
<gene>
    <name evidence="1" type="ORF">FB465_0889</name>
</gene>
<evidence type="ECO:0000313" key="1">
    <source>
        <dbReference type="EMBL" id="TWE15936.1"/>
    </source>
</evidence>
<name>A0A561EJZ2_9ACTN</name>
<comment type="caution">
    <text evidence="1">The sequence shown here is derived from an EMBL/GenBank/DDBJ whole genome shotgun (WGS) entry which is preliminary data.</text>
</comment>
<proteinExistence type="predicted"/>
<dbReference type="Proteomes" id="UP000318416">
    <property type="component" value="Unassembled WGS sequence"/>
</dbReference>
<sequence length="35" mass="3478">MAANHLTSGPRPVGMRAPWSVSVAALLRSGTAAGS</sequence>
<protein>
    <submittedName>
        <fullName evidence="1">Uncharacterized protein</fullName>
    </submittedName>
</protein>
<evidence type="ECO:0000313" key="2">
    <source>
        <dbReference type="Proteomes" id="UP000318416"/>
    </source>
</evidence>
<dbReference type="AlphaFoldDB" id="A0A561EJZ2"/>